<proteinExistence type="predicted"/>
<dbReference type="AlphaFoldDB" id="A0A1B8TYE5"/>
<dbReference type="RefSeq" id="WP_065319359.1">
    <property type="nucleotide sequence ID" value="NZ_CP017477.1"/>
</dbReference>
<organism evidence="1 2">
    <name type="scientific">Polaribacter vadi</name>
    <dbReference type="NCBI Taxonomy" id="1774273"/>
    <lineage>
        <taxon>Bacteria</taxon>
        <taxon>Pseudomonadati</taxon>
        <taxon>Bacteroidota</taxon>
        <taxon>Flavobacteriia</taxon>
        <taxon>Flavobacteriales</taxon>
        <taxon>Flavobacteriaceae</taxon>
    </lineage>
</organism>
<name>A0A1B8TYE5_9FLAO</name>
<dbReference type="OrthoDB" id="1433382at2"/>
<evidence type="ECO:0008006" key="3">
    <source>
        <dbReference type="Google" id="ProtNLM"/>
    </source>
</evidence>
<sequence>MDKKLIKYSKNGIVIFGLSNALINAIQQLNSIKENPEQVFDWSKIFKSAGNGAILGGLGGAFLGGIVDSNNDKKQRLNTSAILSTVVSNIRLDKENPIYKKLSIKANRIINEIEKKFRYSLGGSPLKIGSTEDGTSLSDSFDIDISIPFSSNSFSSTSEMYESLYQFLDKSYSDKNLIEVRKQRKSIGLLYRINNEDYKIDVVPYKLSKTINNKTAGYLFVNNNSIFKNDSYTKTDIISLKSINLTNSQQKLLIVFKNWKKEFSIPISSHLLKMLIIDAFEFNKGNIPRDFTKKILLLLNYIEKNIMSKRIISIENTNNILTNFDESDKLYIKNECIKILNDYEYQPNSILKYFKNI</sequence>
<protein>
    <recommendedName>
        <fullName evidence="3">Nucleotidyltransferase</fullName>
    </recommendedName>
</protein>
<dbReference type="EMBL" id="LSFM01000022">
    <property type="protein sequence ID" value="OBY64612.1"/>
    <property type="molecule type" value="Genomic_DNA"/>
</dbReference>
<reference evidence="2" key="1">
    <citation type="submission" date="2016-02" db="EMBL/GenBank/DDBJ databases">
        <authorList>
            <person name="Shin S.-K."/>
            <person name="Yi H."/>
            <person name="Kim E."/>
        </authorList>
    </citation>
    <scope>NUCLEOTIDE SEQUENCE [LARGE SCALE GENOMIC DNA]</scope>
    <source>
        <strain evidence="2">LPB0003</strain>
    </source>
</reference>
<dbReference type="SUPFAM" id="SSF81301">
    <property type="entry name" value="Nucleotidyltransferase"/>
    <property type="match status" value="1"/>
</dbReference>
<keyword evidence="2" id="KW-1185">Reference proteome</keyword>
<comment type="caution">
    <text evidence="1">The sequence shown here is derived from an EMBL/GenBank/DDBJ whole genome shotgun (WGS) entry which is preliminary data.</text>
</comment>
<dbReference type="Gene3D" id="3.30.460.10">
    <property type="entry name" value="Beta Polymerase, domain 2"/>
    <property type="match status" value="1"/>
</dbReference>
<gene>
    <name evidence="1" type="ORF">LPB3_09570</name>
</gene>
<dbReference type="InterPro" id="IPR043519">
    <property type="entry name" value="NT_sf"/>
</dbReference>
<dbReference type="Proteomes" id="UP000092584">
    <property type="component" value="Unassembled WGS sequence"/>
</dbReference>
<dbReference type="KEGG" id="pob:LPB03_02925"/>
<accession>A0A1B8TYE5</accession>
<dbReference type="STRING" id="1774273.LPB03_02925"/>
<evidence type="ECO:0000313" key="1">
    <source>
        <dbReference type="EMBL" id="OBY64612.1"/>
    </source>
</evidence>
<evidence type="ECO:0000313" key="2">
    <source>
        <dbReference type="Proteomes" id="UP000092584"/>
    </source>
</evidence>